<dbReference type="PANTHER" id="PTHR42966">
    <property type="entry name" value="N-ACETYLNEURAMINATE SYNTHASE"/>
    <property type="match status" value="1"/>
</dbReference>
<dbReference type="Proteomes" id="UP001157109">
    <property type="component" value="Unassembled WGS sequence"/>
</dbReference>
<dbReference type="RefSeq" id="WP_241445524.1">
    <property type="nucleotide sequence ID" value="NZ_BSUJ01000001.1"/>
</dbReference>
<dbReference type="InterPro" id="IPR057736">
    <property type="entry name" value="SAF_PseI/NeuA/NeuB"/>
</dbReference>
<accession>A0ABQ6HQ88</accession>
<gene>
    <name evidence="2" type="ORF">GCM10025862_23660</name>
</gene>
<name>A0ABQ6HQ88_9MICO</name>
<protein>
    <submittedName>
        <fullName evidence="2">Pseudaminic acid synthase</fullName>
    </submittedName>
</protein>
<comment type="caution">
    <text evidence="2">The sequence shown here is derived from an EMBL/GenBank/DDBJ whole genome shotgun (WGS) entry which is preliminary data.</text>
</comment>
<reference evidence="3" key="1">
    <citation type="journal article" date="2019" name="Int. J. Syst. Evol. Microbiol.">
        <title>The Global Catalogue of Microorganisms (GCM) 10K type strain sequencing project: providing services to taxonomists for standard genome sequencing and annotation.</title>
        <authorList>
            <consortium name="The Broad Institute Genomics Platform"/>
            <consortium name="The Broad Institute Genome Sequencing Center for Infectious Disease"/>
            <person name="Wu L."/>
            <person name="Ma J."/>
        </authorList>
    </citation>
    <scope>NUCLEOTIDE SEQUENCE [LARGE SCALE GENOMIC DNA]</scope>
    <source>
        <strain evidence="3">NBRC 105830</strain>
    </source>
</reference>
<keyword evidence="3" id="KW-1185">Reference proteome</keyword>
<dbReference type="PROSITE" id="PS50844">
    <property type="entry name" value="AFP_LIKE"/>
    <property type="match status" value="1"/>
</dbReference>
<dbReference type="NCBIfam" id="TIGR03586">
    <property type="entry name" value="PseI"/>
    <property type="match status" value="1"/>
</dbReference>
<dbReference type="InterPro" id="IPR013974">
    <property type="entry name" value="SAF"/>
</dbReference>
<dbReference type="SMART" id="SM00858">
    <property type="entry name" value="SAF"/>
    <property type="match status" value="1"/>
</dbReference>
<evidence type="ECO:0000313" key="3">
    <source>
        <dbReference type="Proteomes" id="UP001157109"/>
    </source>
</evidence>
<organism evidence="2 3">
    <name type="scientific">Arsenicicoccus piscis</name>
    <dbReference type="NCBI Taxonomy" id="673954"/>
    <lineage>
        <taxon>Bacteria</taxon>
        <taxon>Bacillati</taxon>
        <taxon>Actinomycetota</taxon>
        <taxon>Actinomycetes</taxon>
        <taxon>Micrococcales</taxon>
        <taxon>Intrasporangiaceae</taxon>
        <taxon>Arsenicicoccus</taxon>
    </lineage>
</organism>
<dbReference type="InterPro" id="IPR006190">
    <property type="entry name" value="SAF_AFP_Neu5Ac"/>
</dbReference>
<dbReference type="Gene3D" id="3.20.20.70">
    <property type="entry name" value="Aldolase class I"/>
    <property type="match status" value="1"/>
</dbReference>
<dbReference type="CDD" id="cd11615">
    <property type="entry name" value="SAF_NeuB_like"/>
    <property type="match status" value="1"/>
</dbReference>
<dbReference type="Pfam" id="PF03102">
    <property type="entry name" value="NeuB"/>
    <property type="match status" value="1"/>
</dbReference>
<dbReference type="InterPro" id="IPR051690">
    <property type="entry name" value="PseI-like"/>
</dbReference>
<dbReference type="PANTHER" id="PTHR42966:SF2">
    <property type="entry name" value="PSEUDAMINIC ACID SYNTHASE"/>
    <property type="match status" value="1"/>
</dbReference>
<dbReference type="Gene3D" id="3.90.1210.10">
    <property type="entry name" value="Antifreeze-like/N-acetylneuraminic acid synthase C-terminal domain"/>
    <property type="match status" value="1"/>
</dbReference>
<dbReference type="EMBL" id="BSUJ01000001">
    <property type="protein sequence ID" value="GMA20345.1"/>
    <property type="molecule type" value="Genomic_DNA"/>
</dbReference>
<evidence type="ECO:0000313" key="2">
    <source>
        <dbReference type="EMBL" id="GMA20345.1"/>
    </source>
</evidence>
<dbReference type="Pfam" id="PF08666">
    <property type="entry name" value="SAF"/>
    <property type="match status" value="1"/>
</dbReference>
<dbReference type="InterPro" id="IPR013132">
    <property type="entry name" value="PseI/NeuA/B-like_N"/>
</dbReference>
<dbReference type="SUPFAM" id="SSF51569">
    <property type="entry name" value="Aldolase"/>
    <property type="match status" value="1"/>
</dbReference>
<dbReference type="InterPro" id="IPR013785">
    <property type="entry name" value="Aldolase_TIM"/>
</dbReference>
<dbReference type="SUPFAM" id="SSF51269">
    <property type="entry name" value="AFP III-like domain"/>
    <property type="match status" value="1"/>
</dbReference>
<sequence>MSATTPSVTIGDHHVDRDHTPFVIAEMSGNHNGSLDRALEIVDAVAGTGAQALKIQTYTADTITIDADTPAFRVEDAHGLWGGRNLYSLYQEAHTPWEWHKPIFDRARELGLVPFSSPFDPTAVAFLEDLGVECYKTASAEIVDLPLIREIGRTGKPIIMSTGMATLREIDAAINAAYEGGCSELVLLACTASYPADPKDAHLANIDLFQKAFGVPVGLSDHTLGLGVAVAAVALGAVCLEKHVTLSRSDGGVDSEFSMEPGEFAMMVRESEAARLAAVSPPKTGPTESEKSVLRLRRSLYVTADVRAGDEVTRDNVRSIRPAGGLPTDQIDLVLGRTFARDVERGTALTWDLI</sequence>
<dbReference type="InterPro" id="IPR036732">
    <property type="entry name" value="AFP_Neu5c_C_sf"/>
</dbReference>
<proteinExistence type="predicted"/>
<feature type="domain" description="AFP-like" evidence="1">
    <location>
        <begin position="299"/>
        <end position="354"/>
    </location>
</feature>
<evidence type="ECO:0000259" key="1">
    <source>
        <dbReference type="PROSITE" id="PS50844"/>
    </source>
</evidence>
<dbReference type="InterPro" id="IPR020030">
    <property type="entry name" value="Pseudaminic_synth_PseI"/>
</dbReference>